<accession>A0A4C1YUU6</accession>
<comment type="caution">
    <text evidence="1">The sequence shown here is derived from an EMBL/GenBank/DDBJ whole genome shotgun (WGS) entry which is preliminary data.</text>
</comment>
<evidence type="ECO:0000313" key="1">
    <source>
        <dbReference type="EMBL" id="GBP78682.1"/>
    </source>
</evidence>
<organism evidence="1 2">
    <name type="scientific">Eumeta variegata</name>
    <name type="common">Bagworm moth</name>
    <name type="synonym">Eumeta japonica</name>
    <dbReference type="NCBI Taxonomy" id="151549"/>
    <lineage>
        <taxon>Eukaryota</taxon>
        <taxon>Metazoa</taxon>
        <taxon>Ecdysozoa</taxon>
        <taxon>Arthropoda</taxon>
        <taxon>Hexapoda</taxon>
        <taxon>Insecta</taxon>
        <taxon>Pterygota</taxon>
        <taxon>Neoptera</taxon>
        <taxon>Endopterygota</taxon>
        <taxon>Lepidoptera</taxon>
        <taxon>Glossata</taxon>
        <taxon>Ditrysia</taxon>
        <taxon>Tineoidea</taxon>
        <taxon>Psychidae</taxon>
        <taxon>Oiketicinae</taxon>
        <taxon>Eumeta</taxon>
    </lineage>
</organism>
<evidence type="ECO:0000313" key="2">
    <source>
        <dbReference type="Proteomes" id="UP000299102"/>
    </source>
</evidence>
<sequence length="81" mass="8951">MPLARCTLWFHPAGAWCRPACTPPPLAGVIRDKMVASPKSISYVKQYLSDLCSRQVTFSYIRGSSEALVPTAPRIDSDVIR</sequence>
<name>A0A4C1YUU6_EUMVA</name>
<dbReference type="EMBL" id="BGZK01001380">
    <property type="protein sequence ID" value="GBP78682.1"/>
    <property type="molecule type" value="Genomic_DNA"/>
</dbReference>
<protein>
    <submittedName>
        <fullName evidence="1">Uncharacterized protein</fullName>
    </submittedName>
</protein>
<gene>
    <name evidence="1" type="ORF">EVAR_45571_1</name>
</gene>
<dbReference type="AlphaFoldDB" id="A0A4C1YUU6"/>
<dbReference type="Proteomes" id="UP000299102">
    <property type="component" value="Unassembled WGS sequence"/>
</dbReference>
<proteinExistence type="predicted"/>
<reference evidence="1 2" key="1">
    <citation type="journal article" date="2019" name="Commun. Biol.">
        <title>The bagworm genome reveals a unique fibroin gene that provides high tensile strength.</title>
        <authorList>
            <person name="Kono N."/>
            <person name="Nakamura H."/>
            <person name="Ohtoshi R."/>
            <person name="Tomita M."/>
            <person name="Numata K."/>
            <person name="Arakawa K."/>
        </authorList>
    </citation>
    <scope>NUCLEOTIDE SEQUENCE [LARGE SCALE GENOMIC DNA]</scope>
</reference>
<keyword evidence="2" id="KW-1185">Reference proteome</keyword>